<dbReference type="InterPro" id="IPR011701">
    <property type="entry name" value="MFS"/>
</dbReference>
<sequence length="486" mass="51761">MGVLDVNTATAASAASKELAASSLLQDASDDPAGKLPYAPFTAVRKFSILAIVISIAIASPLALDMYYPSILTIGDDLGTSQSGVMWTVTAYFMTMAVAPMVWSNLADFVGRKPVYVSAMAIFACGSIGCALSKSLPVLVIARIVQAIGSSVGQGSGAGIVADIYPREQRGTALGFYYMGLLLGPNVGPLIGGAISQHAGWRWVFWANAVMGGVLLIVTVVALPETHRRIVAEKHSIQPVNIPPKLGLRDNNPLQDIATVRYPVVAMAMFNSAILFSTNVSNATLQPQVYESVYSMSQGAAGTCMLASGVGLVLGSLSGGRVTDLLLRRRRKMLAAEAASAGEQVTPLTVPAEARMGAMWAGGVVFLCGFAAWGWLVGYKVHLVAIIAVQFAIGFGLIFTFQSVGTYLIDVFPDRPARIFGAQNFWRCLCGSSMVQVLPTMLSNIGWGWTYMVMFFLALLALLSNQAIVSRGEWLRQRYGPHTNSQ</sequence>
<comment type="subcellular location">
    <subcellularLocation>
        <location evidence="1">Membrane</location>
        <topology evidence="1">Multi-pass membrane protein</topology>
    </subcellularLocation>
</comment>
<keyword evidence="9" id="KW-1185">Reference proteome</keyword>
<feature type="transmembrane region" description="Helical" evidence="6">
    <location>
        <begin position="47"/>
        <end position="64"/>
    </location>
</feature>
<evidence type="ECO:0000256" key="6">
    <source>
        <dbReference type="SAM" id="Phobius"/>
    </source>
</evidence>
<evidence type="ECO:0000313" key="9">
    <source>
        <dbReference type="Proteomes" id="UP001143981"/>
    </source>
</evidence>
<feature type="transmembrane region" description="Helical" evidence="6">
    <location>
        <begin position="84"/>
        <end position="103"/>
    </location>
</feature>
<evidence type="ECO:0000256" key="1">
    <source>
        <dbReference type="ARBA" id="ARBA00004141"/>
    </source>
</evidence>
<dbReference type="PROSITE" id="PS50850">
    <property type="entry name" value="MFS"/>
    <property type="match status" value="1"/>
</dbReference>
<dbReference type="PANTHER" id="PTHR23502:SF51">
    <property type="entry name" value="QUINIDINE RESISTANCE PROTEIN 1-RELATED"/>
    <property type="match status" value="1"/>
</dbReference>
<accession>A0A9W8CSM9</accession>
<keyword evidence="5 6" id="KW-0472">Membrane</keyword>
<dbReference type="InterPro" id="IPR036259">
    <property type="entry name" value="MFS_trans_sf"/>
</dbReference>
<dbReference type="Gene3D" id="1.20.1720.10">
    <property type="entry name" value="Multidrug resistance protein D"/>
    <property type="match status" value="1"/>
</dbReference>
<feature type="transmembrane region" description="Helical" evidence="6">
    <location>
        <begin position="383"/>
        <end position="412"/>
    </location>
</feature>
<feature type="transmembrane region" description="Helical" evidence="6">
    <location>
        <begin position="358"/>
        <end position="377"/>
    </location>
</feature>
<feature type="transmembrane region" description="Helical" evidence="6">
    <location>
        <begin position="203"/>
        <end position="224"/>
    </location>
</feature>
<feature type="transmembrane region" description="Helical" evidence="6">
    <location>
        <begin position="174"/>
        <end position="197"/>
    </location>
</feature>
<evidence type="ECO:0000313" key="8">
    <source>
        <dbReference type="EMBL" id="KAJ1721992.1"/>
    </source>
</evidence>
<protein>
    <recommendedName>
        <fullName evidence="7">Major facilitator superfamily (MFS) profile domain-containing protein</fullName>
    </recommendedName>
</protein>
<feature type="transmembrane region" description="Helical" evidence="6">
    <location>
        <begin position="115"/>
        <end position="134"/>
    </location>
</feature>
<feature type="transmembrane region" description="Helical" evidence="6">
    <location>
        <begin position="259"/>
        <end position="280"/>
    </location>
</feature>
<dbReference type="GO" id="GO:0022857">
    <property type="term" value="F:transmembrane transporter activity"/>
    <property type="evidence" value="ECO:0007669"/>
    <property type="project" value="InterPro"/>
</dbReference>
<reference evidence="8" key="1">
    <citation type="submission" date="2022-07" db="EMBL/GenBank/DDBJ databases">
        <title>Phylogenomic reconstructions and comparative analyses of Kickxellomycotina fungi.</title>
        <authorList>
            <person name="Reynolds N.K."/>
            <person name="Stajich J.E."/>
            <person name="Barry K."/>
            <person name="Grigoriev I.V."/>
            <person name="Crous P."/>
            <person name="Smith M.E."/>
        </authorList>
    </citation>
    <scope>NUCLEOTIDE SEQUENCE</scope>
    <source>
        <strain evidence="8">BCRC 34381</strain>
    </source>
</reference>
<dbReference type="Pfam" id="PF07690">
    <property type="entry name" value="MFS_1"/>
    <property type="match status" value="1"/>
</dbReference>
<gene>
    <name evidence="8" type="ORF">LPJ61_005977</name>
</gene>
<feature type="transmembrane region" description="Helical" evidence="6">
    <location>
        <begin position="448"/>
        <end position="469"/>
    </location>
</feature>
<name>A0A9W8CSM9_9FUNG</name>
<dbReference type="AlphaFoldDB" id="A0A9W8CSM9"/>
<dbReference type="InterPro" id="IPR020846">
    <property type="entry name" value="MFS_dom"/>
</dbReference>
<dbReference type="OrthoDB" id="3936150at2759"/>
<proteinExistence type="predicted"/>
<feature type="domain" description="Major facilitator superfamily (MFS) profile" evidence="7">
    <location>
        <begin position="49"/>
        <end position="473"/>
    </location>
</feature>
<dbReference type="GO" id="GO:0005886">
    <property type="term" value="C:plasma membrane"/>
    <property type="evidence" value="ECO:0007669"/>
    <property type="project" value="TreeGrafter"/>
</dbReference>
<organism evidence="8 9">
    <name type="scientific">Coemansia biformis</name>
    <dbReference type="NCBI Taxonomy" id="1286918"/>
    <lineage>
        <taxon>Eukaryota</taxon>
        <taxon>Fungi</taxon>
        <taxon>Fungi incertae sedis</taxon>
        <taxon>Zoopagomycota</taxon>
        <taxon>Kickxellomycotina</taxon>
        <taxon>Kickxellomycetes</taxon>
        <taxon>Kickxellales</taxon>
        <taxon>Kickxellaceae</taxon>
        <taxon>Coemansia</taxon>
    </lineage>
</organism>
<keyword evidence="3 6" id="KW-0812">Transmembrane</keyword>
<dbReference type="Proteomes" id="UP001143981">
    <property type="component" value="Unassembled WGS sequence"/>
</dbReference>
<evidence type="ECO:0000256" key="4">
    <source>
        <dbReference type="ARBA" id="ARBA00022989"/>
    </source>
</evidence>
<evidence type="ECO:0000259" key="7">
    <source>
        <dbReference type="PROSITE" id="PS50850"/>
    </source>
</evidence>
<evidence type="ECO:0000256" key="5">
    <source>
        <dbReference type="ARBA" id="ARBA00023136"/>
    </source>
</evidence>
<comment type="caution">
    <text evidence="8">The sequence shown here is derived from an EMBL/GenBank/DDBJ whole genome shotgun (WGS) entry which is preliminary data.</text>
</comment>
<feature type="transmembrane region" description="Helical" evidence="6">
    <location>
        <begin position="300"/>
        <end position="323"/>
    </location>
</feature>
<dbReference type="PANTHER" id="PTHR23502">
    <property type="entry name" value="MAJOR FACILITATOR SUPERFAMILY"/>
    <property type="match status" value="1"/>
</dbReference>
<keyword evidence="4 6" id="KW-1133">Transmembrane helix</keyword>
<keyword evidence="2" id="KW-0813">Transport</keyword>
<evidence type="ECO:0000256" key="2">
    <source>
        <dbReference type="ARBA" id="ARBA00022448"/>
    </source>
</evidence>
<evidence type="ECO:0000256" key="3">
    <source>
        <dbReference type="ARBA" id="ARBA00022692"/>
    </source>
</evidence>
<dbReference type="SUPFAM" id="SSF103473">
    <property type="entry name" value="MFS general substrate transporter"/>
    <property type="match status" value="1"/>
</dbReference>
<dbReference type="EMBL" id="JANBOI010002418">
    <property type="protein sequence ID" value="KAJ1721992.1"/>
    <property type="molecule type" value="Genomic_DNA"/>
</dbReference>